<dbReference type="EMBL" id="CP030041">
    <property type="protein sequence ID" value="AWW29800.1"/>
    <property type="molecule type" value="Genomic_DNA"/>
</dbReference>
<proteinExistence type="predicted"/>
<keyword evidence="2" id="KW-1185">Reference proteome</keyword>
<dbReference type="Proteomes" id="UP000248688">
    <property type="component" value="Chromosome"/>
</dbReference>
<sequence>MHNMKLTFTAFSWIVLTVVMILFVEGSAYGQALPYVNHTEIGVLQNNQAIGPHTSFTLQTFNGVRANQWLSLGFTTGVDSYQQTEIIPFALGARGELLSKTTFSTLFGLDIGMGTALFEKDTDTAWTEGGFLINPMIGLLIKTDKNTKLSLSVGYKRQVISEFTGVLAPTNTSGENGLPPGYHSLNQDKFTFNRASIRLGVFF</sequence>
<name>A0A2Z4IGL1_9BACT</name>
<dbReference type="AlphaFoldDB" id="A0A2Z4IGL1"/>
<organism evidence="1 2">
    <name type="scientific">Echinicola strongylocentroti</name>
    <dbReference type="NCBI Taxonomy" id="1795355"/>
    <lineage>
        <taxon>Bacteria</taxon>
        <taxon>Pseudomonadati</taxon>
        <taxon>Bacteroidota</taxon>
        <taxon>Cytophagia</taxon>
        <taxon>Cytophagales</taxon>
        <taxon>Cyclobacteriaceae</taxon>
        <taxon>Echinicola</taxon>
    </lineage>
</organism>
<evidence type="ECO:0008006" key="3">
    <source>
        <dbReference type="Google" id="ProtNLM"/>
    </source>
</evidence>
<accession>A0A2Z4IGL1</accession>
<gene>
    <name evidence="1" type="ORF">DN752_06515</name>
</gene>
<reference evidence="1 2" key="1">
    <citation type="submission" date="2018-06" db="EMBL/GenBank/DDBJ databases">
        <title>Echinicola strongylocentroti sp. nov., isolated from a sea urchin Strongylocentrotus intermedius.</title>
        <authorList>
            <person name="Bae S.S."/>
        </authorList>
    </citation>
    <scope>NUCLEOTIDE SEQUENCE [LARGE SCALE GENOMIC DNA]</scope>
    <source>
        <strain evidence="1 2">MEBiC08714</strain>
    </source>
</reference>
<evidence type="ECO:0000313" key="2">
    <source>
        <dbReference type="Proteomes" id="UP000248688"/>
    </source>
</evidence>
<protein>
    <recommendedName>
        <fullName evidence="3">Outer membrane protein beta-barrel domain-containing protein</fullName>
    </recommendedName>
</protein>
<evidence type="ECO:0000313" key="1">
    <source>
        <dbReference type="EMBL" id="AWW29800.1"/>
    </source>
</evidence>
<dbReference type="KEGG" id="est:DN752_06515"/>
<dbReference type="OrthoDB" id="823563at2"/>